<evidence type="ECO:0000256" key="14">
    <source>
        <dbReference type="ARBA" id="ARBA00056906"/>
    </source>
</evidence>
<gene>
    <name evidence="19" type="ORF">V1264_015131</name>
</gene>
<feature type="compositionally biased region" description="Basic and acidic residues" evidence="17">
    <location>
        <begin position="343"/>
        <end position="361"/>
    </location>
</feature>
<evidence type="ECO:0000313" key="20">
    <source>
        <dbReference type="Proteomes" id="UP001374579"/>
    </source>
</evidence>
<sequence length="1324" mass="151454">MMINDQLILEEDYDENYVPTEEEIYEYAQTVGIDPQKEPNLLWIAREGISAPLPEHWKPCQDPNGHIYYFNFATGESIWDHPCDEFYRKMVAEERKKCSGKDNFGPGPGAGKKKGKLGKDDLLKKKKDKKDLGGKLGPLLKAEQSQGTPSMHRQGVLGSLKSSDTLGGMRGSMGGSQQVMSSLTTTGSMKSGRGSMNMTSSMSLPIYSNEYDNEDDERGELRALKAREKTGREDPFQYVDSDPEERGGMFGVAPIKVGSESDDSDDFKDVDFGIDKNLSEKLMDIENLEPALRGSLEKDFDGTLSVKSTARDESPGPGKVSPLVLEKVEEGRKKKADMLAAAAEKRAEQDKSYKDEEQRIKSANDRALQEMTLKMERELENAKLELLEDKDIRLKNLKDDILREQRSEEQRIKNENRDSINQLEREVQEDHEAKKAEIMQLSSTNDEDLAKLREEHEEAKEAEEKRLRDQMDRALQSLREEVSALQEEEKDKLEDQKRKALERLHNQVDSAVSSERERLEQEQKAAINKLYHKHEQELDRLRQDAERKHKEQVETLKGRLAADQNRAMEKLRREMAALQEEEKEREEQELESARNRQKAIDDLDRGLDEVLQERRQELKSNHQQQVERLKQEQDTQLRQMRLDMQEKLQAEKEKLSAELETERKKMERQHDRELEELKRKLAARKEAFNETLQEQEEKMQEKKADIERRMAYVDKSMKTVESQEKKLEERRKGFATDREQLEREHGDSMAGASHLATHELERMREERKQLLEELHEERRQLEEFKGQRKDLEESVFKLKMEREQHSRHLKQLAEKVERRQRELDRLEDQILAAESQMRASGAKSRAPPKSRGRREREPERLSMDDLSPSSSPGLRDYDDDDESEEELLGGVKKISQGYKGGLWSDLLSDDDDVIVEAQVFGTRTRSRKTRREATELVQAKTFLEKQRRSLKRRQVALVSASQELVKDMSEKGQTEQGAKILGEVGASLENERRQLDDMEKHVRAGRRLVQQKEQKLHQLSSHQQAHDLLSDEEPEFSPFDRHYRPARIPNLDISDDESSGISSTDVSLENYIHGLGRQRGSGLMAPYPPGEGGNSDLYRALIKINSDLSTVLTAIHKDKEIQGEQYPHSPIYVPSPSPLMGTGDNTPLPSYTAPLAPALDYSTLIMTAEQSLERKWRKYFGDRRPPISRSPYIPRAPTTSIPSYGSPNIRDHLRLFRQSMVDGAGKSTSSQLAEHKEWLRRFHDGQLGYPTSGNLNINFTSSLGPGYHGNGYGGNGGPGSDSGSVLSVGALSGPRPSNPFSSTAKVSAPRLELDENNEIRIRET</sequence>
<keyword evidence="20" id="KW-1185">Reference proteome</keyword>
<evidence type="ECO:0000256" key="15">
    <source>
        <dbReference type="ARBA" id="ARBA00061715"/>
    </source>
</evidence>
<feature type="region of interest" description="Disordered" evidence="17">
    <location>
        <begin position="649"/>
        <end position="673"/>
    </location>
</feature>
<feature type="region of interest" description="Disordered" evidence="17">
    <location>
        <begin position="306"/>
        <end position="325"/>
    </location>
</feature>
<feature type="region of interest" description="Disordered" evidence="17">
    <location>
        <begin position="397"/>
        <end position="524"/>
    </location>
</feature>
<keyword evidence="12" id="KW-0539">Nucleus</keyword>
<feature type="compositionally biased region" description="Basic and acidic residues" evidence="17">
    <location>
        <begin position="538"/>
        <end position="557"/>
    </location>
</feature>
<dbReference type="FunFam" id="3.30.1470.10:FF:000001">
    <property type="entry name" value="Centrosomal protein of 164 kDa"/>
    <property type="match status" value="1"/>
</dbReference>
<dbReference type="GO" id="GO:0005814">
    <property type="term" value="C:centriole"/>
    <property type="evidence" value="ECO:0007669"/>
    <property type="project" value="UniProtKB-SubCell"/>
</dbReference>
<keyword evidence="10" id="KW-0234">DNA repair</keyword>
<feature type="compositionally biased region" description="Basic and acidic residues" evidence="17">
    <location>
        <begin position="225"/>
        <end position="235"/>
    </location>
</feature>
<keyword evidence="4" id="KW-0597">Phosphoprotein</keyword>
<feature type="compositionally biased region" description="Basic and acidic residues" evidence="17">
    <location>
        <begin position="756"/>
        <end position="768"/>
    </location>
</feature>
<organism evidence="19 20">
    <name type="scientific">Littorina saxatilis</name>
    <dbReference type="NCBI Taxonomy" id="31220"/>
    <lineage>
        <taxon>Eukaryota</taxon>
        <taxon>Metazoa</taxon>
        <taxon>Spiralia</taxon>
        <taxon>Lophotrochozoa</taxon>
        <taxon>Mollusca</taxon>
        <taxon>Gastropoda</taxon>
        <taxon>Caenogastropoda</taxon>
        <taxon>Littorinimorpha</taxon>
        <taxon>Littorinoidea</taxon>
        <taxon>Littorinidae</taxon>
        <taxon>Littorina</taxon>
    </lineage>
</organism>
<evidence type="ECO:0000256" key="17">
    <source>
        <dbReference type="SAM" id="MobiDB-lite"/>
    </source>
</evidence>
<keyword evidence="13" id="KW-0131">Cell cycle</keyword>
<evidence type="ECO:0000256" key="10">
    <source>
        <dbReference type="ARBA" id="ARBA00023204"/>
    </source>
</evidence>
<evidence type="ECO:0000313" key="19">
    <source>
        <dbReference type="EMBL" id="KAK7107171.1"/>
    </source>
</evidence>
<keyword evidence="11" id="KW-0206">Cytoskeleton</keyword>
<dbReference type="GO" id="GO:0005634">
    <property type="term" value="C:nucleus"/>
    <property type="evidence" value="ECO:0007669"/>
    <property type="project" value="UniProtKB-SubCell"/>
</dbReference>
<dbReference type="GO" id="GO:0051301">
    <property type="term" value="P:cell division"/>
    <property type="evidence" value="ECO:0007669"/>
    <property type="project" value="UniProtKB-KW"/>
</dbReference>
<keyword evidence="9" id="KW-0175">Coiled coil</keyword>
<protein>
    <recommendedName>
        <fullName evidence="16">Centrosomal protein of 164 kDa</fullName>
    </recommendedName>
</protein>
<dbReference type="SMART" id="SM00456">
    <property type="entry name" value="WW"/>
    <property type="match status" value="1"/>
</dbReference>
<feature type="domain" description="WW" evidence="18">
    <location>
        <begin position="51"/>
        <end position="84"/>
    </location>
</feature>
<evidence type="ECO:0000256" key="6">
    <source>
        <dbReference type="ARBA" id="ARBA00022763"/>
    </source>
</evidence>
<proteinExistence type="predicted"/>
<comment type="caution">
    <text evidence="19">The sequence shown here is derived from an EMBL/GenBank/DDBJ whole genome shotgun (WGS) entry which is preliminary data.</text>
</comment>
<feature type="compositionally biased region" description="Basic and acidic residues" evidence="17">
    <location>
        <begin position="716"/>
        <end position="747"/>
    </location>
</feature>
<feature type="compositionally biased region" description="Basic and acidic residues" evidence="17">
    <location>
        <begin position="117"/>
        <end position="133"/>
    </location>
</feature>
<feature type="compositionally biased region" description="Low complexity" evidence="17">
    <location>
        <begin position="1281"/>
        <end position="1294"/>
    </location>
</feature>
<reference evidence="19 20" key="1">
    <citation type="submission" date="2024-02" db="EMBL/GenBank/DDBJ databases">
        <title>Chromosome-scale genome assembly of the rough periwinkle Littorina saxatilis.</title>
        <authorList>
            <person name="De Jode A."/>
            <person name="Faria R."/>
            <person name="Formenti G."/>
            <person name="Sims Y."/>
            <person name="Smith T.P."/>
            <person name="Tracey A."/>
            <person name="Wood J.M.D."/>
            <person name="Zagrodzka Z.B."/>
            <person name="Johannesson K."/>
            <person name="Butlin R.K."/>
            <person name="Leder E.H."/>
        </authorList>
    </citation>
    <scope>NUCLEOTIDE SEQUENCE [LARGE SCALE GENOMIC DNA]</scope>
    <source>
        <strain evidence="19">Snail1</strain>
        <tissue evidence="19">Muscle</tissue>
    </source>
</reference>
<evidence type="ECO:0000256" key="1">
    <source>
        <dbReference type="ARBA" id="ARBA00004114"/>
    </source>
</evidence>
<feature type="region of interest" description="Disordered" evidence="17">
    <location>
        <begin position="716"/>
        <end position="768"/>
    </location>
</feature>
<feature type="region of interest" description="Disordered" evidence="17">
    <location>
        <begin position="801"/>
        <end position="820"/>
    </location>
</feature>
<feature type="region of interest" description="Disordered" evidence="17">
    <location>
        <begin position="339"/>
        <end position="361"/>
    </location>
</feature>
<comment type="subunit">
    <text evidence="15">Interacts (via N-terminus) with ATRIP. Interacts with ATM, ATR and MDC1. Interacts with XPA (via N-terminus) upon UV irradiation. Interacts with CEP83, CCDC92, TTBK2, DVL3, NPHP3 and weakly with NPHP4. Interacts with DZIP1.</text>
</comment>
<evidence type="ECO:0000256" key="4">
    <source>
        <dbReference type="ARBA" id="ARBA00022553"/>
    </source>
</evidence>
<feature type="region of interest" description="Disordered" evidence="17">
    <location>
        <begin position="538"/>
        <end position="635"/>
    </location>
</feature>
<dbReference type="GO" id="GO:0006281">
    <property type="term" value="P:DNA repair"/>
    <property type="evidence" value="ECO:0007669"/>
    <property type="project" value="UniProtKB-KW"/>
</dbReference>
<feature type="compositionally biased region" description="Basic and acidic residues" evidence="17">
    <location>
        <begin position="397"/>
        <end position="437"/>
    </location>
</feature>
<dbReference type="InterPro" id="IPR001202">
    <property type="entry name" value="WW_dom"/>
</dbReference>
<feature type="region of interest" description="Disordered" evidence="17">
    <location>
        <begin position="97"/>
        <end position="159"/>
    </location>
</feature>
<feature type="region of interest" description="Disordered" evidence="17">
    <location>
        <begin position="1270"/>
        <end position="1324"/>
    </location>
</feature>
<accession>A0AAN9BJ08</accession>
<evidence type="ECO:0000256" key="9">
    <source>
        <dbReference type="ARBA" id="ARBA00023054"/>
    </source>
</evidence>
<dbReference type="PANTHER" id="PTHR21715">
    <property type="entry name" value="RH04127P"/>
    <property type="match status" value="1"/>
</dbReference>
<comment type="subcellular location">
    <subcellularLocation>
        <location evidence="1">Cytoplasm</location>
        <location evidence="1">Cytoskeleton</location>
        <location evidence="1">Microtubule organizing center</location>
        <location evidence="1">Centrosome</location>
        <location evidence="1">Centriole</location>
    </subcellularLocation>
    <subcellularLocation>
        <location evidence="2">Nucleus</location>
    </subcellularLocation>
</comment>
<feature type="compositionally biased region" description="Gly residues" evidence="17">
    <location>
        <begin position="1270"/>
        <end position="1280"/>
    </location>
</feature>
<feature type="compositionally biased region" description="Basic and acidic residues" evidence="17">
    <location>
        <begin position="1311"/>
        <end position="1324"/>
    </location>
</feature>
<evidence type="ECO:0000256" key="13">
    <source>
        <dbReference type="ARBA" id="ARBA00023306"/>
    </source>
</evidence>
<comment type="function">
    <text evidence="14">Plays a role in microtubule organization and/or maintenance for the formation of primary cilia (PC), a microtubule-based structure that protrudes from the surface of epithelial cells. Plays a critical role in G2/M checkpoint and nuclear divisions. A key player in the DNA damage-activated ATR/ATM signaling cascade since it is required for the proper phosphorylation of H2AX, RPA, CHEK2 and CHEK1. Plays a critical role in chromosome segregation, acting as a mediator required for the maintenance of genomic stability through modulation of MDC1, RPA and CHEK1.</text>
</comment>
<evidence type="ECO:0000256" key="8">
    <source>
        <dbReference type="ARBA" id="ARBA00022794"/>
    </source>
</evidence>
<dbReference type="CDD" id="cd00201">
    <property type="entry name" value="WW"/>
    <property type="match status" value="1"/>
</dbReference>
<dbReference type="EMBL" id="JBAMIC010000004">
    <property type="protein sequence ID" value="KAK7107171.1"/>
    <property type="molecule type" value="Genomic_DNA"/>
</dbReference>
<evidence type="ECO:0000256" key="11">
    <source>
        <dbReference type="ARBA" id="ARBA00023212"/>
    </source>
</evidence>
<keyword evidence="8" id="KW-0970">Cilium biogenesis/degradation</keyword>
<dbReference type="GO" id="GO:0030030">
    <property type="term" value="P:cell projection organization"/>
    <property type="evidence" value="ECO:0007669"/>
    <property type="project" value="UniProtKB-KW"/>
</dbReference>
<evidence type="ECO:0000256" key="5">
    <source>
        <dbReference type="ARBA" id="ARBA00022618"/>
    </source>
</evidence>
<feature type="region of interest" description="Disordered" evidence="17">
    <location>
        <begin position="827"/>
        <end position="891"/>
    </location>
</feature>
<dbReference type="Gene3D" id="3.30.1470.10">
    <property type="entry name" value="Photosystem I PsaD, reaction center subunit II"/>
    <property type="match status" value="1"/>
</dbReference>
<feature type="compositionally biased region" description="Acidic residues" evidence="17">
    <location>
        <begin position="877"/>
        <end position="887"/>
    </location>
</feature>
<evidence type="ECO:0000256" key="7">
    <source>
        <dbReference type="ARBA" id="ARBA00022776"/>
    </source>
</evidence>
<dbReference type="SUPFAM" id="SSF51045">
    <property type="entry name" value="WW domain"/>
    <property type="match status" value="1"/>
</dbReference>
<evidence type="ECO:0000259" key="18">
    <source>
        <dbReference type="PROSITE" id="PS50020"/>
    </source>
</evidence>
<dbReference type="Pfam" id="PF00397">
    <property type="entry name" value="WW"/>
    <property type="match status" value="1"/>
</dbReference>
<feature type="compositionally biased region" description="Basic and acidic residues" evidence="17">
    <location>
        <begin position="566"/>
        <end position="635"/>
    </location>
</feature>
<dbReference type="PROSITE" id="PS50020">
    <property type="entry name" value="WW_DOMAIN_2"/>
    <property type="match status" value="1"/>
</dbReference>
<keyword evidence="5" id="KW-0132">Cell division</keyword>
<evidence type="ECO:0000256" key="16">
    <source>
        <dbReference type="ARBA" id="ARBA00067900"/>
    </source>
</evidence>
<keyword evidence="3" id="KW-0963">Cytoplasm</keyword>
<keyword evidence="7" id="KW-0498">Mitosis</keyword>
<dbReference type="InterPro" id="IPR053233">
    <property type="entry name" value="ABRA-related"/>
</dbReference>
<dbReference type="GO" id="GO:0097539">
    <property type="term" value="C:ciliary transition fiber"/>
    <property type="evidence" value="ECO:0007669"/>
    <property type="project" value="UniProtKB-ARBA"/>
</dbReference>
<dbReference type="InterPro" id="IPR036020">
    <property type="entry name" value="WW_dom_sf"/>
</dbReference>
<feature type="compositionally biased region" description="Basic and acidic residues" evidence="17">
    <location>
        <begin position="448"/>
        <end position="506"/>
    </location>
</feature>
<evidence type="ECO:0000256" key="12">
    <source>
        <dbReference type="ARBA" id="ARBA00023242"/>
    </source>
</evidence>
<dbReference type="Proteomes" id="UP001374579">
    <property type="component" value="Unassembled WGS sequence"/>
</dbReference>
<feature type="compositionally biased region" description="Basic and acidic residues" evidence="17">
    <location>
        <begin position="514"/>
        <end position="523"/>
    </location>
</feature>
<evidence type="ECO:0000256" key="2">
    <source>
        <dbReference type="ARBA" id="ARBA00004123"/>
    </source>
</evidence>
<dbReference type="PANTHER" id="PTHR21715:SF0">
    <property type="entry name" value="RH04127P"/>
    <property type="match status" value="1"/>
</dbReference>
<feature type="region of interest" description="Disordered" evidence="17">
    <location>
        <begin position="225"/>
        <end position="268"/>
    </location>
</feature>
<feature type="compositionally biased region" description="Basic and acidic residues" evidence="17">
    <location>
        <begin position="854"/>
        <end position="863"/>
    </location>
</feature>
<name>A0AAN9BJ08_9CAEN</name>
<keyword evidence="6" id="KW-0227">DNA damage</keyword>
<evidence type="ECO:0000256" key="3">
    <source>
        <dbReference type="ARBA" id="ARBA00022490"/>
    </source>
</evidence>